<evidence type="ECO:0000256" key="5">
    <source>
        <dbReference type="PROSITE-ProRule" id="PRU00354"/>
    </source>
</evidence>
<dbReference type="AlphaFoldDB" id="A0A926WDY1"/>
<evidence type="ECO:0000259" key="6">
    <source>
        <dbReference type="PROSITE" id="PS51006"/>
    </source>
</evidence>
<keyword evidence="4" id="KW-0745">Spermidine biosynthesis</keyword>
<dbReference type="InterPro" id="IPR030374">
    <property type="entry name" value="PABS"/>
</dbReference>
<dbReference type="InterPro" id="IPR029063">
    <property type="entry name" value="SAM-dependent_MTases_sf"/>
</dbReference>
<dbReference type="CDD" id="cd02440">
    <property type="entry name" value="AdoMet_MTases"/>
    <property type="match status" value="1"/>
</dbReference>
<dbReference type="Gene3D" id="3.40.50.150">
    <property type="entry name" value="Vaccinia Virus protein VP39"/>
    <property type="match status" value="1"/>
</dbReference>
<keyword evidence="3 4" id="KW-0620">Polyamine biosynthesis</keyword>
<evidence type="ECO:0000256" key="1">
    <source>
        <dbReference type="ARBA" id="ARBA00007867"/>
    </source>
</evidence>
<comment type="function">
    <text evidence="4">Catalyzes the irreversible transfer of a propylamine group from the amino donor S-adenosylmethioninamine (decarboxy-AdoMet) to putrescine (1,4-diaminobutane) to yield spermidine.</text>
</comment>
<feature type="binding site" evidence="4">
    <location>
        <position position="82"/>
    </location>
    <ligand>
        <name>S-methyl-5'-thioadenosine</name>
        <dbReference type="ChEBI" id="CHEBI:17509"/>
    </ligand>
</feature>
<feature type="binding site" evidence="4">
    <location>
        <position position="62"/>
    </location>
    <ligand>
        <name>spermidine</name>
        <dbReference type="ChEBI" id="CHEBI:57834"/>
    </ligand>
</feature>
<dbReference type="PANTHER" id="PTHR43317:SF1">
    <property type="entry name" value="THERMOSPERMINE SYNTHASE ACAULIS5"/>
    <property type="match status" value="1"/>
</dbReference>
<evidence type="ECO:0000256" key="4">
    <source>
        <dbReference type="HAMAP-Rule" id="MF_00198"/>
    </source>
</evidence>
<dbReference type="Proteomes" id="UP000662185">
    <property type="component" value="Unassembled WGS sequence"/>
</dbReference>
<keyword evidence="8" id="KW-1185">Reference proteome</keyword>
<dbReference type="EMBL" id="JACJQU010000002">
    <property type="protein sequence ID" value="MBD2292647.1"/>
    <property type="molecule type" value="Genomic_DNA"/>
</dbReference>
<evidence type="ECO:0000313" key="7">
    <source>
        <dbReference type="EMBL" id="MBD2292647.1"/>
    </source>
</evidence>
<comment type="caution">
    <text evidence="4">Lacks conserved residue(s) required for the propagation of feature annotation.</text>
</comment>
<comment type="catalytic activity">
    <reaction evidence="4">
        <text>S-adenosyl 3-(methylsulfanyl)propylamine + putrescine = S-methyl-5'-thioadenosine + spermidine + H(+)</text>
        <dbReference type="Rhea" id="RHEA:12721"/>
        <dbReference type="ChEBI" id="CHEBI:15378"/>
        <dbReference type="ChEBI" id="CHEBI:17509"/>
        <dbReference type="ChEBI" id="CHEBI:57443"/>
        <dbReference type="ChEBI" id="CHEBI:57834"/>
        <dbReference type="ChEBI" id="CHEBI:326268"/>
        <dbReference type="EC" id="2.5.1.16"/>
    </reaction>
</comment>
<dbReference type="HAMAP" id="MF_00198">
    <property type="entry name" value="Spermidine_synth"/>
    <property type="match status" value="1"/>
</dbReference>
<evidence type="ECO:0000313" key="8">
    <source>
        <dbReference type="Proteomes" id="UP000662185"/>
    </source>
</evidence>
<evidence type="ECO:0000256" key="2">
    <source>
        <dbReference type="ARBA" id="ARBA00022679"/>
    </source>
</evidence>
<dbReference type="Pfam" id="PF01564">
    <property type="entry name" value="Spermine_synth"/>
    <property type="match status" value="1"/>
</dbReference>
<feature type="binding site" evidence="4">
    <location>
        <begin position="114"/>
        <end position="115"/>
    </location>
    <ligand>
        <name>S-methyl-5'-thioadenosine</name>
        <dbReference type="ChEBI" id="CHEBI:17509"/>
    </ligand>
</feature>
<organism evidence="7 8">
    <name type="scientific">Anabaena sphaerica FACHB-251</name>
    <dbReference type="NCBI Taxonomy" id="2692883"/>
    <lineage>
        <taxon>Bacteria</taxon>
        <taxon>Bacillati</taxon>
        <taxon>Cyanobacteriota</taxon>
        <taxon>Cyanophyceae</taxon>
        <taxon>Nostocales</taxon>
        <taxon>Nostocaceae</taxon>
        <taxon>Anabaena</taxon>
    </lineage>
</organism>
<dbReference type="PANTHER" id="PTHR43317">
    <property type="entry name" value="THERMOSPERMINE SYNTHASE ACAULIS5"/>
    <property type="match status" value="1"/>
</dbReference>
<feature type="domain" description="PABS" evidence="6">
    <location>
        <begin position="1"/>
        <end position="217"/>
    </location>
</feature>
<gene>
    <name evidence="4" type="primary">speE</name>
    <name evidence="7" type="ORF">H6G06_03895</name>
</gene>
<comment type="similarity">
    <text evidence="1 4">Belongs to the spermidine/spermine synthase family.</text>
</comment>
<reference evidence="8" key="1">
    <citation type="journal article" date="2020" name="ISME J.">
        <title>Comparative genomics reveals insights into cyanobacterial evolution and habitat adaptation.</title>
        <authorList>
            <person name="Chen M.Y."/>
            <person name="Teng W.K."/>
            <person name="Zhao L."/>
            <person name="Hu C.X."/>
            <person name="Zhou Y.K."/>
            <person name="Han B.P."/>
            <person name="Song L.R."/>
            <person name="Shu W.S."/>
        </authorList>
    </citation>
    <scope>NUCLEOTIDE SEQUENCE [LARGE SCALE GENOMIC DNA]</scope>
    <source>
        <strain evidence="8">FACHB-251</strain>
    </source>
</reference>
<comment type="caution">
    <text evidence="7">The sequence shown here is derived from an EMBL/GenBank/DDBJ whole genome shotgun (WGS) entry which is preliminary data.</text>
</comment>
<dbReference type="GO" id="GO:0004766">
    <property type="term" value="F:spermidine synthase activity"/>
    <property type="evidence" value="ECO:0007669"/>
    <property type="project" value="UniProtKB-UniRule"/>
</dbReference>
<comment type="pathway">
    <text evidence="4">Amine and polyamine biosynthesis; spermidine biosynthesis; spermidine from putrescine: step 1/1.</text>
</comment>
<dbReference type="PROSITE" id="PS51006">
    <property type="entry name" value="PABS_2"/>
    <property type="match status" value="1"/>
</dbReference>
<dbReference type="InterPro" id="IPR001045">
    <property type="entry name" value="Spermi_synthase"/>
</dbReference>
<feature type="active site" description="Proton acceptor" evidence="4 5">
    <location>
        <position position="133"/>
    </location>
</feature>
<sequence>MSTSLFIEDYHDGIAFYINGDLQFDSADEAIYHEHLVIPAISLAIQRFPDTDLRVLICGGGDGLAARDVLRFEQVKKIDLVDYNPDVIELANTVFKPYNLGSLEHDKVTVYTQEAFRFARELADDCYHVIICDFTCPNSSEEARIYSQEWFQEVNRILITSGILAVNGVSPTRNNQAFWCLYQTLLSVNLFTKPLQIEIPSFRGHGYGNWGFFLGSSQGILRTEIENIYFPTNLNYLTRENLLQVFIFEESIAAFRHQVTIHTLENEQLFYYLLNYHAQSENLTLTSGEYLNFLDIEEQVNAEIENINSLDLETVAKFWLENIYAAPDVEKDLPDINQFLPVRHPYHDPKMTTSWLDNLQELLSEIDLKELLNSLLSRAQELPPQIASELKNLADKVKSNQPLGQLNPKMVEFITLLSITLLMANLVAPDSVFAKGSYYGGGGRSSSSSSSYGGGDSDWKGLGFVLTYLGGYWLYSIIRRWQNSNK</sequence>
<proteinExistence type="inferred from homology"/>
<name>A0A926WDY1_9NOST</name>
<feature type="binding site" evidence="4">
    <location>
        <position position="33"/>
    </location>
    <ligand>
        <name>spermidine</name>
        <dbReference type="ChEBI" id="CHEBI:57834"/>
    </ligand>
</feature>
<evidence type="ECO:0000256" key="3">
    <source>
        <dbReference type="ARBA" id="ARBA00023115"/>
    </source>
</evidence>
<accession>A0A926WDY1</accession>
<keyword evidence="2 4" id="KW-0808">Transferase</keyword>
<dbReference type="SUPFAM" id="SSF53335">
    <property type="entry name" value="S-adenosyl-L-methionine-dependent methyltransferases"/>
    <property type="match status" value="1"/>
</dbReference>
<dbReference type="GO" id="GO:0008295">
    <property type="term" value="P:spermidine biosynthetic process"/>
    <property type="evidence" value="ECO:0007669"/>
    <property type="project" value="UniProtKB-UniRule"/>
</dbReference>
<dbReference type="GO" id="GO:0010487">
    <property type="term" value="F:thermospermine synthase activity"/>
    <property type="evidence" value="ECO:0007669"/>
    <property type="project" value="UniProtKB-ARBA"/>
</dbReference>
<protein>
    <recommendedName>
        <fullName evidence="4">Polyamine aminopropyltransferase</fullName>
    </recommendedName>
    <alternativeName>
        <fullName evidence="4">Putrescine aminopropyltransferase</fullName>
        <shortName evidence="4">PAPT</shortName>
    </alternativeName>
    <alternativeName>
        <fullName evidence="4">Spermidine synthase</fullName>
        <shortName evidence="4">SPDS</shortName>
        <shortName evidence="4">SPDSY</shortName>
        <ecNumber evidence="4">2.5.1.16</ecNumber>
    </alternativeName>
</protein>
<comment type="subunit">
    <text evidence="4">Homodimer or homotetramer.</text>
</comment>
<dbReference type="EC" id="2.5.1.16" evidence="4"/>
<dbReference type="RefSeq" id="WP_190557310.1">
    <property type="nucleotide sequence ID" value="NZ_JACJQU010000002.1"/>
</dbReference>